<keyword evidence="3" id="KW-1185">Reference proteome</keyword>
<dbReference type="Proteomes" id="UP000198860">
    <property type="component" value="Unassembled WGS sequence"/>
</dbReference>
<keyword evidence="1" id="KW-1133">Transmembrane helix</keyword>
<dbReference type="RefSeq" id="WP_089650806.1">
    <property type="nucleotide sequence ID" value="NZ_FNIZ01000002.1"/>
</dbReference>
<dbReference type="EMBL" id="FNIZ01000002">
    <property type="protein sequence ID" value="SDN94031.1"/>
    <property type="molecule type" value="Genomic_DNA"/>
</dbReference>
<reference evidence="3" key="1">
    <citation type="submission" date="2016-10" db="EMBL/GenBank/DDBJ databases">
        <authorList>
            <person name="Varghese N."/>
            <person name="Submissions S."/>
        </authorList>
    </citation>
    <scope>NUCLEOTIDE SEQUENCE [LARGE SCALE GENOMIC DNA]</scope>
    <source>
        <strain evidence="3">CGMCC 1.3703</strain>
    </source>
</reference>
<proteinExistence type="predicted"/>
<feature type="transmembrane region" description="Helical" evidence="1">
    <location>
        <begin position="54"/>
        <end position="73"/>
    </location>
</feature>
<protein>
    <submittedName>
        <fullName evidence="2">Uncharacterized protein</fullName>
    </submittedName>
</protein>
<keyword evidence="1" id="KW-0472">Membrane</keyword>
<name>A0A1H0FHQ8_HALAD</name>
<keyword evidence="1" id="KW-0812">Transmembrane</keyword>
<evidence type="ECO:0000256" key="1">
    <source>
        <dbReference type="SAM" id="Phobius"/>
    </source>
</evidence>
<evidence type="ECO:0000313" key="3">
    <source>
        <dbReference type="Proteomes" id="UP000198860"/>
    </source>
</evidence>
<accession>A0A1H0FHQ8</accession>
<dbReference type="OrthoDB" id="2974224at2"/>
<gene>
    <name evidence="2" type="ORF">SAMN05421677_1029</name>
</gene>
<dbReference type="AlphaFoldDB" id="A0A1H0FHQ8"/>
<evidence type="ECO:0000313" key="2">
    <source>
        <dbReference type="EMBL" id="SDN94031.1"/>
    </source>
</evidence>
<sequence length="100" mass="11558">MKRHSALFIVILLLSFALPFTYGEHQSGYFKGDVQESTLLETTSSNDDQTDKTFVTPALFGFLLIVRLCTKITSTSMRPFRKLFFLNPVFYQSNYVIQYL</sequence>
<organism evidence="2 3">
    <name type="scientific">Halobacillus aidingensis</name>
    <dbReference type="NCBI Taxonomy" id="240303"/>
    <lineage>
        <taxon>Bacteria</taxon>
        <taxon>Bacillati</taxon>
        <taxon>Bacillota</taxon>
        <taxon>Bacilli</taxon>
        <taxon>Bacillales</taxon>
        <taxon>Bacillaceae</taxon>
        <taxon>Halobacillus</taxon>
    </lineage>
</organism>